<proteinExistence type="predicted"/>
<feature type="compositionally biased region" description="Polar residues" evidence="1">
    <location>
        <begin position="611"/>
        <end position="620"/>
    </location>
</feature>
<feature type="compositionally biased region" description="Basic and acidic residues" evidence="1">
    <location>
        <begin position="10"/>
        <end position="24"/>
    </location>
</feature>
<evidence type="ECO:0000313" key="3">
    <source>
        <dbReference type="Proteomes" id="UP000735302"/>
    </source>
</evidence>
<evidence type="ECO:0000256" key="1">
    <source>
        <dbReference type="SAM" id="MobiDB-lite"/>
    </source>
</evidence>
<feature type="region of interest" description="Disordered" evidence="1">
    <location>
        <begin position="298"/>
        <end position="319"/>
    </location>
</feature>
<feature type="region of interest" description="Disordered" evidence="1">
    <location>
        <begin position="367"/>
        <end position="404"/>
    </location>
</feature>
<reference evidence="2 3" key="1">
    <citation type="journal article" date="2021" name="Elife">
        <title>Chloroplast acquisition without the gene transfer in kleptoplastic sea slugs, Plakobranchus ocellatus.</title>
        <authorList>
            <person name="Maeda T."/>
            <person name="Takahashi S."/>
            <person name="Yoshida T."/>
            <person name="Shimamura S."/>
            <person name="Takaki Y."/>
            <person name="Nagai Y."/>
            <person name="Toyoda A."/>
            <person name="Suzuki Y."/>
            <person name="Arimoto A."/>
            <person name="Ishii H."/>
            <person name="Satoh N."/>
            <person name="Nishiyama T."/>
            <person name="Hasebe M."/>
            <person name="Maruyama T."/>
            <person name="Minagawa J."/>
            <person name="Obokata J."/>
            <person name="Shigenobu S."/>
        </authorList>
    </citation>
    <scope>NUCLEOTIDE SEQUENCE [LARGE SCALE GENOMIC DNA]</scope>
</reference>
<feature type="compositionally biased region" description="Low complexity" evidence="1">
    <location>
        <begin position="731"/>
        <end position="742"/>
    </location>
</feature>
<feature type="region of interest" description="Disordered" evidence="1">
    <location>
        <begin position="1"/>
        <end position="24"/>
    </location>
</feature>
<feature type="region of interest" description="Disordered" evidence="1">
    <location>
        <begin position="726"/>
        <end position="746"/>
    </location>
</feature>
<feature type="region of interest" description="Disordered" evidence="1">
    <location>
        <begin position="424"/>
        <end position="446"/>
    </location>
</feature>
<organism evidence="2 3">
    <name type="scientific">Plakobranchus ocellatus</name>
    <dbReference type="NCBI Taxonomy" id="259542"/>
    <lineage>
        <taxon>Eukaryota</taxon>
        <taxon>Metazoa</taxon>
        <taxon>Spiralia</taxon>
        <taxon>Lophotrochozoa</taxon>
        <taxon>Mollusca</taxon>
        <taxon>Gastropoda</taxon>
        <taxon>Heterobranchia</taxon>
        <taxon>Euthyneura</taxon>
        <taxon>Panpulmonata</taxon>
        <taxon>Sacoglossa</taxon>
        <taxon>Placobranchoidea</taxon>
        <taxon>Plakobranchidae</taxon>
        <taxon>Plakobranchus</taxon>
    </lineage>
</organism>
<feature type="compositionally biased region" description="Basic and acidic residues" evidence="1">
    <location>
        <begin position="46"/>
        <end position="59"/>
    </location>
</feature>
<gene>
    <name evidence="2" type="ORF">PoB_004224500</name>
</gene>
<dbReference type="AlphaFoldDB" id="A0AAV4B885"/>
<feature type="compositionally biased region" description="Polar residues" evidence="1">
    <location>
        <begin position="424"/>
        <end position="441"/>
    </location>
</feature>
<feature type="region of interest" description="Disordered" evidence="1">
    <location>
        <begin position="243"/>
        <end position="271"/>
    </location>
</feature>
<accession>A0AAV4B885</accession>
<protein>
    <submittedName>
        <fullName evidence="2">Uncharacterized protein</fullName>
    </submittedName>
</protein>
<sequence length="853" mass="96056">MTDCKNMGNGREKDEREEQTVKDISDSVWGGSYFDMHRNRCRRKTSRNDKTQRNTDSRKGSNCGCSVIKTIISNGKEGEVRQSQVENGCGSSDLNDINDDNGSSYIVGTYDRSHKIETIIGDNNDINTSSGWLNRKFVFSDSNSSSSSSRSTNKSKSDSYSDIHRKLKTKSLNTINKTVGNCNKDNDDNKDKASCYVDISRSKLQNNMINSVSNPFCARKGNGIEVKNDSRILVSEINSENNCMVENSSRNSKTKRSKGRNNPREKRNNGVIDSFSNRWSANKNLDKAAKRINIEQKTMSSTSKSTGMQNGQCSDEEMRRPTDRSMTHCLRHFATIPPIGENQTRDVHGKCDLKKAMATKRCEENYSNNMTGEKDKKVGFTSQLSPRRGRRRSTDNPALLKTAQPTSRDMCLAYVRNQLRAMATSTGPTGDVSNQSHSTGNPGIDNLHRRKEVQNRQFLNIYQVGVTISDTFLPESSNTVMRELQSKDSSDLTTAHLADRGPHKRFPRTVEKYVKSTRLKQVFDFLKSNTQMYDPMLKPIYHQEMSKALKGGSFVGTMLKPSPRYHETGHTGSLDSHSKLAHRLKELNAPTHVPFSYKGHSNAMSKDVEEQIQSSEPRSTTSREAKELKVQISRSKDCAEDETARDFDNFTATLVPLPCSKGGQLKGKRFTLTKETGHRKDLDINRWARILTAQDSHTTFTTARIPTLRRSPAHINWPVRERLLTPRLRKSSSPSSPTPNTSAINVSSSVLLRKHSGHRRAFPERGTVRVDQHNVGTPRFYHWAHSNNYLVKLVRQTVLHNAEKLSLPHLSGIPPKRRLAEQAARLLDLETRAAGAKDVSYKLQTSRKAGLRH</sequence>
<feature type="compositionally biased region" description="Low complexity" evidence="1">
    <location>
        <begin position="140"/>
        <end position="154"/>
    </location>
</feature>
<feature type="compositionally biased region" description="Basic and acidic residues" evidence="1">
    <location>
        <begin position="155"/>
        <end position="164"/>
    </location>
</feature>
<feature type="region of interest" description="Disordered" evidence="1">
    <location>
        <begin position="40"/>
        <end position="61"/>
    </location>
</feature>
<feature type="region of interest" description="Disordered" evidence="1">
    <location>
        <begin position="140"/>
        <end position="164"/>
    </location>
</feature>
<feature type="region of interest" description="Disordered" evidence="1">
    <location>
        <begin position="595"/>
        <end position="628"/>
    </location>
</feature>
<comment type="caution">
    <text evidence="2">The sequence shown here is derived from an EMBL/GenBank/DDBJ whole genome shotgun (WGS) entry which is preliminary data.</text>
</comment>
<dbReference type="EMBL" id="BLXT01004630">
    <property type="protein sequence ID" value="GFO15740.1"/>
    <property type="molecule type" value="Genomic_DNA"/>
</dbReference>
<name>A0AAV4B885_9GAST</name>
<feature type="compositionally biased region" description="Basic residues" evidence="1">
    <location>
        <begin position="252"/>
        <end position="261"/>
    </location>
</feature>
<evidence type="ECO:0000313" key="2">
    <source>
        <dbReference type="EMBL" id="GFO15740.1"/>
    </source>
</evidence>
<keyword evidence="3" id="KW-1185">Reference proteome</keyword>
<dbReference type="Proteomes" id="UP000735302">
    <property type="component" value="Unassembled WGS sequence"/>
</dbReference>